<dbReference type="InterPro" id="IPR014718">
    <property type="entry name" value="GH-type_carb-bd"/>
</dbReference>
<sequence length="646" mass="74022">MEKKPYITEAIIGNSSMLVSLTKDGQAQRITWPNIDFPQHLNLFYTGIRGIEGSIKTFFLHDNVWKHQQAYISGTNILETISTLGEVGLSIRQLDFVVPDQDVYIRHFTFRNISNYPQNLDFVIYSDFMIDEKRRYQTVMFDEDTDSFVHYHREYGFAIGSDTHVKKYQCGATFKETNDGFLPGKRIANRSSAGIEYGPIHIPANGEHSLTLYIAAGKGSKGALESLKQVKKSSFDELYKQTVTYWHDYLDQANPIDFKDERGKNVYERSLLMFHLMNNKNGGFIAAPEVDEEYAYSGGYAYCWGRDAAYTATAYARAGYHERVRHFFRFASTLQEDNGSFEHRHYLDGLLAPSWGLQIDETGSILWGMHQFYSLTKDDSFIEEMWPTVEKAADFLTKFIDPVTHLPLPSMDIWEKREAEHFYSAAAVYGGLKGAADFADKQGYSEKARLYAKTAQAMKKTILQIGYNETSGSFFRGFHLRLDEPAYQNKKAQGKDVAMEYDQKGYPVYRQIRDDVIDICLLGLQVPFNMIDANDPKMKQTAATIDRLCRSKIIGGIERFPGDIYISGDPWIIATLWLAIYYARINEQLEAKKLYNWVIDHATELGLLAEQIDKVTGRPAWVLPLTWSHAMFILTVQEFKEKGIEI</sequence>
<protein>
    <submittedName>
        <fullName evidence="2">Glycoside hydrolase family 15</fullName>
    </submittedName>
</protein>
<dbReference type="RefSeq" id="WP_104848706.1">
    <property type="nucleotide sequence ID" value="NZ_PKOZ01000002.1"/>
</dbReference>
<dbReference type="Gene3D" id="2.70.98.10">
    <property type="match status" value="1"/>
</dbReference>
<dbReference type="PANTHER" id="PTHR31616">
    <property type="entry name" value="TREHALASE"/>
    <property type="match status" value="1"/>
</dbReference>
<reference evidence="2 3" key="1">
    <citation type="submission" date="2017-12" db="EMBL/GenBank/DDBJ databases">
        <title>Taxonomic description and draft genome of Pradoshia cofamensis Gen. nov., sp. nov., a thermotolerant bacillale isolated from anterior gut of earthworm Eisenia fetida.</title>
        <authorList>
            <person name="Saha T."/>
            <person name="Chakraborty R."/>
        </authorList>
    </citation>
    <scope>NUCLEOTIDE SEQUENCE [LARGE SCALE GENOMIC DNA]</scope>
    <source>
        <strain evidence="2 3">EAG3</strain>
    </source>
</reference>
<dbReference type="EMBL" id="PKOZ01000002">
    <property type="protein sequence ID" value="PQD96279.1"/>
    <property type="molecule type" value="Genomic_DNA"/>
</dbReference>
<dbReference type="GO" id="GO:0004553">
    <property type="term" value="F:hydrolase activity, hydrolyzing O-glycosyl compounds"/>
    <property type="evidence" value="ECO:0007669"/>
    <property type="project" value="TreeGrafter"/>
</dbReference>
<keyword evidence="2" id="KW-0378">Hydrolase</keyword>
<gene>
    <name evidence="2" type="ORF">CYL18_06705</name>
</gene>
<accession>A0A2S7N2N7</accession>
<dbReference type="OrthoDB" id="3902805at2"/>
<keyword evidence="3" id="KW-1185">Reference proteome</keyword>
<organism evidence="2 3">
    <name type="scientific">Pradoshia eiseniae</name>
    <dbReference type="NCBI Taxonomy" id="2064768"/>
    <lineage>
        <taxon>Bacteria</taxon>
        <taxon>Bacillati</taxon>
        <taxon>Bacillota</taxon>
        <taxon>Bacilli</taxon>
        <taxon>Bacillales</taxon>
        <taxon>Bacillaceae</taxon>
        <taxon>Pradoshia</taxon>
    </lineage>
</organism>
<dbReference type="Pfam" id="PF00723">
    <property type="entry name" value="Glyco_hydro_15"/>
    <property type="match status" value="3"/>
</dbReference>
<dbReference type="InterPro" id="IPR008928">
    <property type="entry name" value="6-hairpin_glycosidase_sf"/>
</dbReference>
<dbReference type="SUPFAM" id="SSF48208">
    <property type="entry name" value="Six-hairpin glycosidases"/>
    <property type="match status" value="1"/>
</dbReference>
<comment type="caution">
    <text evidence="2">The sequence shown here is derived from an EMBL/GenBank/DDBJ whole genome shotgun (WGS) entry which is preliminary data.</text>
</comment>
<name>A0A2S7N2N7_9BACI</name>
<evidence type="ECO:0000259" key="1">
    <source>
        <dbReference type="Pfam" id="PF00723"/>
    </source>
</evidence>
<dbReference type="Proteomes" id="UP000239663">
    <property type="component" value="Unassembled WGS sequence"/>
</dbReference>
<dbReference type="AlphaFoldDB" id="A0A2S7N2N7"/>
<dbReference type="InterPro" id="IPR011613">
    <property type="entry name" value="GH15-like"/>
</dbReference>
<feature type="domain" description="GH15-like" evidence="1">
    <location>
        <begin position="265"/>
        <end position="335"/>
    </location>
</feature>
<feature type="domain" description="GH15-like" evidence="1">
    <location>
        <begin position="356"/>
        <end position="583"/>
    </location>
</feature>
<evidence type="ECO:0000313" key="3">
    <source>
        <dbReference type="Proteomes" id="UP000239663"/>
    </source>
</evidence>
<dbReference type="GO" id="GO:0005975">
    <property type="term" value="P:carbohydrate metabolic process"/>
    <property type="evidence" value="ECO:0007669"/>
    <property type="project" value="InterPro"/>
</dbReference>
<feature type="domain" description="GH15-like" evidence="1">
    <location>
        <begin position="591"/>
        <end position="634"/>
    </location>
</feature>
<proteinExistence type="predicted"/>
<dbReference type="PANTHER" id="PTHR31616:SF0">
    <property type="entry name" value="GLUCAN 1,4-ALPHA-GLUCOSIDASE"/>
    <property type="match status" value="1"/>
</dbReference>
<dbReference type="InterPro" id="IPR012341">
    <property type="entry name" value="6hp_glycosidase-like_sf"/>
</dbReference>
<evidence type="ECO:0000313" key="2">
    <source>
        <dbReference type="EMBL" id="PQD96279.1"/>
    </source>
</evidence>
<dbReference type="GO" id="GO:0030246">
    <property type="term" value="F:carbohydrate binding"/>
    <property type="evidence" value="ECO:0007669"/>
    <property type="project" value="InterPro"/>
</dbReference>
<dbReference type="Gene3D" id="1.50.10.10">
    <property type="match status" value="1"/>
</dbReference>